<feature type="non-terminal residue" evidence="1">
    <location>
        <position position="122"/>
    </location>
</feature>
<protein>
    <submittedName>
        <fullName evidence="1">Uncharacterized protein</fullName>
    </submittedName>
</protein>
<accession>A0A2M7H1A8</accession>
<sequence>STEKKDEQPLEFKLTPGEKETLKATEENFARNFFRVKMRLIILARKEVFDKTFISSFFGTIKQFTDLNLNSFKPNDASKTYSRYFKSKDRMAFRQRKIYRRYKDRDMDGKTLYLSSKELATV</sequence>
<reference evidence="2" key="1">
    <citation type="submission" date="2017-09" db="EMBL/GenBank/DDBJ databases">
        <title>Depth-based differentiation of microbial function through sediment-hosted aquifers and enrichment of novel symbionts in the deep terrestrial subsurface.</title>
        <authorList>
            <person name="Probst A.J."/>
            <person name="Ladd B."/>
            <person name="Jarett J.K."/>
            <person name="Geller-Mcgrath D.E."/>
            <person name="Sieber C.M.K."/>
            <person name="Emerson J.B."/>
            <person name="Anantharaman K."/>
            <person name="Thomas B.C."/>
            <person name="Malmstrom R."/>
            <person name="Stieglmeier M."/>
            <person name="Klingl A."/>
            <person name="Woyke T."/>
            <person name="Ryan C.M."/>
            <person name="Banfield J.F."/>
        </authorList>
    </citation>
    <scope>NUCLEOTIDE SEQUENCE [LARGE SCALE GENOMIC DNA]</scope>
</reference>
<dbReference type="Proteomes" id="UP000230215">
    <property type="component" value="Unassembled WGS sequence"/>
</dbReference>
<evidence type="ECO:0000313" key="1">
    <source>
        <dbReference type="EMBL" id="PIW34980.1"/>
    </source>
</evidence>
<name>A0A2M7H1A8_9BACT</name>
<comment type="caution">
    <text evidence="1">The sequence shown here is derived from an EMBL/GenBank/DDBJ whole genome shotgun (WGS) entry which is preliminary data.</text>
</comment>
<dbReference type="AlphaFoldDB" id="A0A2M7H1A8"/>
<gene>
    <name evidence="1" type="ORF">COW25_01495</name>
</gene>
<organism evidence="1 2">
    <name type="scientific">Candidatus Nealsonbacteria bacterium CG15_BIG_FIL_POST_REV_8_21_14_020_37_12</name>
    <dbReference type="NCBI Taxonomy" id="1974716"/>
    <lineage>
        <taxon>Bacteria</taxon>
        <taxon>Candidatus Nealsoniibacteriota</taxon>
    </lineage>
</organism>
<dbReference type="EMBL" id="PFGB01000048">
    <property type="protein sequence ID" value="PIW34980.1"/>
    <property type="molecule type" value="Genomic_DNA"/>
</dbReference>
<evidence type="ECO:0000313" key="2">
    <source>
        <dbReference type="Proteomes" id="UP000230215"/>
    </source>
</evidence>
<feature type="non-terminal residue" evidence="1">
    <location>
        <position position="1"/>
    </location>
</feature>
<proteinExistence type="predicted"/>